<dbReference type="InterPro" id="IPR009711">
    <property type="entry name" value="UPF0473"/>
</dbReference>
<proteinExistence type="inferred from homology"/>
<dbReference type="PANTHER" id="PTHR40066:SF1">
    <property type="entry name" value="UPF0473 PROTEIN CBO2561_CLC_2432"/>
    <property type="match status" value="1"/>
</dbReference>
<dbReference type="AlphaFoldDB" id="A0A9X2BDP6"/>
<gene>
    <name evidence="3" type="ORF">LCY76_14855</name>
</gene>
<dbReference type="RefSeq" id="WP_053357743.1">
    <property type="nucleotide sequence ID" value="NZ_JAIWJX010000002.1"/>
</dbReference>
<evidence type="ECO:0000256" key="2">
    <source>
        <dbReference type="HAMAP-Rule" id="MF_01448"/>
    </source>
</evidence>
<protein>
    <recommendedName>
        <fullName evidence="2">UPF0473 protein LCY76_14855</fullName>
    </recommendedName>
</protein>
<keyword evidence="4" id="KW-1185">Reference proteome</keyword>
<comment type="similarity">
    <text evidence="1 2">Belongs to the UPF0473 family.</text>
</comment>
<dbReference type="NCBIfam" id="NF010222">
    <property type="entry name" value="PRK13678.2-5"/>
    <property type="match status" value="1"/>
</dbReference>
<accession>A0A9X2BDP6</accession>
<dbReference type="Proteomes" id="UP001139011">
    <property type="component" value="Unassembled WGS sequence"/>
</dbReference>
<dbReference type="PANTHER" id="PTHR40066">
    <property type="entry name" value="UPF0473 PROTEIN CBO2561/CLC_2432"/>
    <property type="match status" value="1"/>
</dbReference>
<evidence type="ECO:0000313" key="4">
    <source>
        <dbReference type="Proteomes" id="UP001139011"/>
    </source>
</evidence>
<name>A0A9X2BDP6_9BACL</name>
<evidence type="ECO:0000313" key="3">
    <source>
        <dbReference type="EMBL" id="MCK6257861.1"/>
    </source>
</evidence>
<reference evidence="3" key="1">
    <citation type="submission" date="2021-09" db="EMBL/GenBank/DDBJ databases">
        <title>Genome analysis of Fictibacillus sp. KIGAM418 isolated from marine sediment.</title>
        <authorList>
            <person name="Seo M.-J."/>
            <person name="Cho E.-S."/>
            <person name="Hwang C.Y."/>
        </authorList>
    </citation>
    <scope>NUCLEOTIDE SEQUENCE</scope>
    <source>
        <strain evidence="3">KIGAM418</strain>
    </source>
</reference>
<dbReference type="EMBL" id="JAIWJX010000002">
    <property type="protein sequence ID" value="MCK6257861.1"/>
    <property type="molecule type" value="Genomic_DNA"/>
</dbReference>
<organism evidence="3 4">
    <name type="scientific">Fictibacillus marinisediminis</name>
    <dbReference type="NCBI Taxonomy" id="2878389"/>
    <lineage>
        <taxon>Bacteria</taxon>
        <taxon>Bacillati</taxon>
        <taxon>Bacillota</taxon>
        <taxon>Bacilli</taxon>
        <taxon>Bacillales</taxon>
        <taxon>Fictibacillaceae</taxon>
        <taxon>Fictibacillus</taxon>
    </lineage>
</organism>
<dbReference type="HAMAP" id="MF_01448">
    <property type="entry name" value="UPF0473"/>
    <property type="match status" value="1"/>
</dbReference>
<sequence length="99" mass="11382">MANEEKEHIIIPGEDGEENLFEVLMTIDGSTTPTGHSYILLVPAGDDQEDEESEEQEVFPFRFVDKGEGEDDIELFPLETDEEWQMIEETLNAFQDEEE</sequence>
<comment type="caution">
    <text evidence="3">The sequence shown here is derived from an EMBL/GenBank/DDBJ whole genome shotgun (WGS) entry which is preliminary data.</text>
</comment>
<evidence type="ECO:0000256" key="1">
    <source>
        <dbReference type="ARBA" id="ARBA00008439"/>
    </source>
</evidence>
<dbReference type="Pfam" id="PF06949">
    <property type="entry name" value="DUF1292"/>
    <property type="match status" value="1"/>
</dbReference>